<dbReference type="GO" id="GO:0065002">
    <property type="term" value="P:intracellular protein transmembrane transport"/>
    <property type="evidence" value="ECO:0007669"/>
    <property type="project" value="TreeGrafter"/>
</dbReference>
<keyword evidence="7 11" id="KW-0653">Protein transport</keyword>
<dbReference type="GO" id="GO:0043952">
    <property type="term" value="P:protein transport by the Sec complex"/>
    <property type="evidence" value="ECO:0007669"/>
    <property type="project" value="TreeGrafter"/>
</dbReference>
<dbReference type="PANTHER" id="PTHR34182:SF1">
    <property type="entry name" value="PROTEIN-EXPORT MEMBRANE PROTEIN SECG"/>
    <property type="match status" value="1"/>
</dbReference>
<dbReference type="NCBIfam" id="TIGR00810">
    <property type="entry name" value="secG"/>
    <property type="match status" value="1"/>
</dbReference>
<evidence type="ECO:0000256" key="9">
    <source>
        <dbReference type="ARBA" id="ARBA00023010"/>
    </source>
</evidence>
<evidence type="ECO:0000256" key="12">
    <source>
        <dbReference type="SAM" id="MobiDB-lite"/>
    </source>
</evidence>
<evidence type="ECO:0000313" key="14">
    <source>
        <dbReference type="Proteomes" id="UP000242999"/>
    </source>
</evidence>
<evidence type="ECO:0000256" key="6">
    <source>
        <dbReference type="ARBA" id="ARBA00022692"/>
    </source>
</evidence>
<sequence length="175" mass="17987">METLILVTHAALSLALIVLVLLQQGKGAEAGASFGGGASQTVFGSRGNASFLSRLTSILAAIFFVTSIGLAYIAKERFEAENQSLISDEVVEEFNSALPVLDEAATPATSPAQALPTLESQPEVDNSQAETTIDTPQASAEPVTADVPGASDVPEAVDQTSTQEEAAQPTAPATE</sequence>
<dbReference type="GO" id="GO:0005886">
    <property type="term" value="C:plasma membrane"/>
    <property type="evidence" value="ECO:0007669"/>
    <property type="project" value="UniProtKB-SubCell"/>
</dbReference>
<evidence type="ECO:0000256" key="8">
    <source>
        <dbReference type="ARBA" id="ARBA00022989"/>
    </source>
</evidence>
<evidence type="ECO:0000256" key="11">
    <source>
        <dbReference type="RuleBase" id="RU365087"/>
    </source>
</evidence>
<accession>A0A1H6QRM3</accession>
<organism evidence="13 14">
    <name type="scientific">Allopseudospirillum japonicum</name>
    <dbReference type="NCBI Taxonomy" id="64971"/>
    <lineage>
        <taxon>Bacteria</taxon>
        <taxon>Pseudomonadati</taxon>
        <taxon>Pseudomonadota</taxon>
        <taxon>Gammaproteobacteria</taxon>
        <taxon>Oceanospirillales</taxon>
        <taxon>Oceanospirillaceae</taxon>
        <taxon>Allopseudospirillum</taxon>
    </lineage>
</organism>
<dbReference type="GO" id="GO:0009306">
    <property type="term" value="P:protein secretion"/>
    <property type="evidence" value="ECO:0007669"/>
    <property type="project" value="UniProtKB-UniRule"/>
</dbReference>
<evidence type="ECO:0000256" key="5">
    <source>
        <dbReference type="ARBA" id="ARBA00022475"/>
    </source>
</evidence>
<keyword evidence="8 11" id="KW-1133">Transmembrane helix</keyword>
<comment type="function">
    <text evidence="11">Involved in protein export. Participates in an early event of protein translocation.</text>
</comment>
<proteinExistence type="inferred from homology"/>
<feature type="compositionally biased region" description="Polar residues" evidence="12">
    <location>
        <begin position="107"/>
        <end position="138"/>
    </location>
</feature>
<feature type="compositionally biased region" description="Low complexity" evidence="12">
    <location>
        <begin position="162"/>
        <end position="175"/>
    </location>
</feature>
<dbReference type="RefSeq" id="WP_218138966.1">
    <property type="nucleotide sequence ID" value="NZ_FNYH01000002.1"/>
</dbReference>
<dbReference type="PANTHER" id="PTHR34182">
    <property type="entry name" value="PROTEIN-EXPORT MEMBRANE PROTEIN SECG"/>
    <property type="match status" value="1"/>
</dbReference>
<dbReference type="STRING" id="64971.SAMN05421831_10223"/>
<name>A0A1H6QRM3_9GAMM</name>
<dbReference type="GO" id="GO:0015450">
    <property type="term" value="F:protein-transporting ATPase activity"/>
    <property type="evidence" value="ECO:0007669"/>
    <property type="project" value="UniProtKB-UniRule"/>
</dbReference>
<comment type="caution">
    <text evidence="11">Lacks conserved residue(s) required for the propagation of feature annotation.</text>
</comment>
<keyword evidence="9 11" id="KW-0811">Translocation</keyword>
<evidence type="ECO:0000256" key="3">
    <source>
        <dbReference type="ARBA" id="ARBA00017876"/>
    </source>
</evidence>
<dbReference type="EMBL" id="FNYH01000002">
    <property type="protein sequence ID" value="SEI44656.1"/>
    <property type="molecule type" value="Genomic_DNA"/>
</dbReference>
<reference evidence="14" key="1">
    <citation type="submission" date="2016-10" db="EMBL/GenBank/DDBJ databases">
        <authorList>
            <person name="Varghese N."/>
            <person name="Submissions S."/>
        </authorList>
    </citation>
    <scope>NUCLEOTIDE SEQUENCE [LARGE SCALE GENOMIC DNA]</scope>
    <source>
        <strain evidence="14">DSM 7165</strain>
    </source>
</reference>
<comment type="subcellular location">
    <subcellularLocation>
        <location evidence="1 11">Cell membrane</location>
        <topology evidence="1 11">Multi-pass membrane protein</topology>
    </subcellularLocation>
</comment>
<keyword evidence="5 11" id="KW-1003">Cell membrane</keyword>
<gene>
    <name evidence="13" type="ORF">SAMN05421831_10223</name>
</gene>
<evidence type="ECO:0000256" key="7">
    <source>
        <dbReference type="ARBA" id="ARBA00022927"/>
    </source>
</evidence>
<comment type="similarity">
    <text evidence="2 11">Belongs to the SecG family.</text>
</comment>
<dbReference type="Pfam" id="PF03840">
    <property type="entry name" value="SecG"/>
    <property type="match status" value="1"/>
</dbReference>
<dbReference type="Proteomes" id="UP000242999">
    <property type="component" value="Unassembled WGS sequence"/>
</dbReference>
<dbReference type="PRINTS" id="PR01651">
    <property type="entry name" value="SECGEXPORT"/>
</dbReference>
<feature type="transmembrane region" description="Helical" evidence="11">
    <location>
        <begin position="51"/>
        <end position="74"/>
    </location>
</feature>
<evidence type="ECO:0000256" key="4">
    <source>
        <dbReference type="ARBA" id="ARBA00022448"/>
    </source>
</evidence>
<dbReference type="InterPro" id="IPR004692">
    <property type="entry name" value="SecG"/>
</dbReference>
<keyword evidence="6 11" id="KW-0812">Transmembrane</keyword>
<dbReference type="AlphaFoldDB" id="A0A1H6QRM3"/>
<feature type="region of interest" description="Disordered" evidence="12">
    <location>
        <begin position="105"/>
        <end position="175"/>
    </location>
</feature>
<evidence type="ECO:0000256" key="2">
    <source>
        <dbReference type="ARBA" id="ARBA00008445"/>
    </source>
</evidence>
<protein>
    <recommendedName>
        <fullName evidence="3 11">Protein-export membrane protein SecG</fullName>
    </recommendedName>
</protein>
<keyword evidence="10 11" id="KW-0472">Membrane</keyword>
<keyword evidence="4 11" id="KW-0813">Transport</keyword>
<evidence type="ECO:0000256" key="10">
    <source>
        <dbReference type="ARBA" id="ARBA00023136"/>
    </source>
</evidence>
<evidence type="ECO:0000256" key="1">
    <source>
        <dbReference type="ARBA" id="ARBA00004651"/>
    </source>
</evidence>
<evidence type="ECO:0000313" key="13">
    <source>
        <dbReference type="EMBL" id="SEI44656.1"/>
    </source>
</evidence>
<keyword evidence="14" id="KW-1185">Reference proteome</keyword>